<dbReference type="OrthoDB" id="10045355at2759"/>
<name>A0A8J2NTJ1_9HEXA</name>
<evidence type="ECO:0000313" key="2">
    <source>
        <dbReference type="Proteomes" id="UP000708208"/>
    </source>
</evidence>
<dbReference type="Proteomes" id="UP000708208">
    <property type="component" value="Unassembled WGS sequence"/>
</dbReference>
<dbReference type="AlphaFoldDB" id="A0A8J2NTJ1"/>
<protein>
    <submittedName>
        <fullName evidence="1">Uncharacterized protein</fullName>
    </submittedName>
</protein>
<gene>
    <name evidence="1" type="ORF">AFUS01_LOCUS9828</name>
</gene>
<keyword evidence="2" id="KW-1185">Reference proteome</keyword>
<sequence>MEKNTDTVLEELNLAEIYRQKFYDENLDDGIFSRISEDDQLKDELRSIVTSADDNDTQICKDFVDTWESKATIFVAKLLYSGKIPQTVVTEIIDWTKELLLMVTTSITKILSGESDSDKLECVLTTFQNPFKNVDTSFKLEQHLIKTGNFIEPEEIVLGTYHKVKNHRSATETSLCKDTFQYVPAAKLVKK</sequence>
<reference evidence="1" key="1">
    <citation type="submission" date="2021-06" db="EMBL/GenBank/DDBJ databases">
        <authorList>
            <person name="Hodson N. C."/>
            <person name="Mongue J. A."/>
            <person name="Jaron S. K."/>
        </authorList>
    </citation>
    <scope>NUCLEOTIDE SEQUENCE</scope>
</reference>
<comment type="caution">
    <text evidence="1">The sequence shown here is derived from an EMBL/GenBank/DDBJ whole genome shotgun (WGS) entry which is preliminary data.</text>
</comment>
<dbReference type="EMBL" id="CAJVCH010071473">
    <property type="protein sequence ID" value="CAG7720558.1"/>
    <property type="molecule type" value="Genomic_DNA"/>
</dbReference>
<organism evidence="1 2">
    <name type="scientific">Allacma fusca</name>
    <dbReference type="NCBI Taxonomy" id="39272"/>
    <lineage>
        <taxon>Eukaryota</taxon>
        <taxon>Metazoa</taxon>
        <taxon>Ecdysozoa</taxon>
        <taxon>Arthropoda</taxon>
        <taxon>Hexapoda</taxon>
        <taxon>Collembola</taxon>
        <taxon>Symphypleona</taxon>
        <taxon>Sminthuridae</taxon>
        <taxon>Allacma</taxon>
    </lineage>
</organism>
<evidence type="ECO:0000313" key="1">
    <source>
        <dbReference type="EMBL" id="CAG7720558.1"/>
    </source>
</evidence>
<proteinExistence type="predicted"/>
<feature type="non-terminal residue" evidence="1">
    <location>
        <position position="1"/>
    </location>
</feature>
<accession>A0A8J2NTJ1</accession>